<evidence type="ECO:0000256" key="3">
    <source>
        <dbReference type="ARBA" id="ARBA00022553"/>
    </source>
</evidence>
<keyword evidence="8" id="KW-0175">Coiled coil</keyword>
<evidence type="ECO:0000256" key="9">
    <source>
        <dbReference type="SAM" id="Phobius"/>
    </source>
</evidence>
<dbReference type="InterPro" id="IPR050736">
    <property type="entry name" value="Sensor_HK_Regulatory"/>
</dbReference>
<sequence length="322" mass="36282">MISLKGNRESIYYQSQNKWFGSVAEFEIPGWIKLAVGFGGGLLLFFIAASAVLNTQVKRKTAELSDKNEELMADIIERKRAEEMLQKANEELKSLDKMKDEFISNVSHELKTPLVSIIGYSELVDDRSLGEINDEQKKAMDTVLRNSERLRHLVDSLLFINKVQAGAIEYAFEKVQIEEIIDDVIHDMLLEIKKEHLLLERNVPGDLPLINGDKSKLTSILTSLLDNAIKFTPQGGLITLSAIEEDKSIHIMVNDTGIGIKKNLIPDLFQRFYQADASIRRKYGGIGLGLYICKNIVEGHKGKIWIESEEDKGTTVHVTLPK</sequence>
<dbReference type="AlphaFoldDB" id="A0A9E4ZFX6"/>
<evidence type="ECO:0000256" key="1">
    <source>
        <dbReference type="ARBA" id="ARBA00000085"/>
    </source>
</evidence>
<name>A0A9E4ZFX6_9EURY</name>
<dbReference type="SMART" id="SM00388">
    <property type="entry name" value="HisKA"/>
    <property type="match status" value="1"/>
</dbReference>
<keyword evidence="9" id="KW-1133">Transmembrane helix</keyword>
<keyword evidence="4" id="KW-0808">Transferase</keyword>
<dbReference type="SMART" id="SM00387">
    <property type="entry name" value="HATPase_c"/>
    <property type="match status" value="1"/>
</dbReference>
<organism evidence="11 12">
    <name type="scientific">Methanococcoides seepicolus</name>
    <dbReference type="NCBI Taxonomy" id="2828780"/>
    <lineage>
        <taxon>Archaea</taxon>
        <taxon>Methanobacteriati</taxon>
        <taxon>Methanobacteriota</taxon>
        <taxon>Stenosarchaea group</taxon>
        <taxon>Methanomicrobia</taxon>
        <taxon>Methanosarcinales</taxon>
        <taxon>Methanosarcinaceae</taxon>
        <taxon>Methanococcoides</taxon>
    </lineage>
</organism>
<dbReference type="Pfam" id="PF00512">
    <property type="entry name" value="HisKA"/>
    <property type="match status" value="1"/>
</dbReference>
<dbReference type="InterPro" id="IPR004358">
    <property type="entry name" value="Sig_transdc_His_kin-like_C"/>
</dbReference>
<dbReference type="Pfam" id="PF02518">
    <property type="entry name" value="HATPase_c"/>
    <property type="match status" value="1"/>
</dbReference>
<evidence type="ECO:0000256" key="8">
    <source>
        <dbReference type="SAM" id="Coils"/>
    </source>
</evidence>
<evidence type="ECO:0000259" key="10">
    <source>
        <dbReference type="PROSITE" id="PS50109"/>
    </source>
</evidence>
<keyword evidence="6" id="KW-0902">Two-component regulatory system</keyword>
<comment type="catalytic activity">
    <reaction evidence="1">
        <text>ATP + protein L-histidine = ADP + protein N-phospho-L-histidine.</text>
        <dbReference type="EC" id="2.7.13.3"/>
    </reaction>
</comment>
<dbReference type="PROSITE" id="PS50109">
    <property type="entry name" value="HIS_KIN"/>
    <property type="match status" value="1"/>
</dbReference>
<keyword evidence="5" id="KW-0418">Kinase</keyword>
<evidence type="ECO:0000313" key="11">
    <source>
        <dbReference type="EMBL" id="MCM1987351.1"/>
    </source>
</evidence>
<dbReference type="SUPFAM" id="SSF55874">
    <property type="entry name" value="ATPase domain of HSP90 chaperone/DNA topoisomerase II/histidine kinase"/>
    <property type="match status" value="1"/>
</dbReference>
<dbReference type="EC" id="2.7.13.3" evidence="2"/>
<dbReference type="CDD" id="cd16922">
    <property type="entry name" value="HATPase_EvgS-ArcB-TorS-like"/>
    <property type="match status" value="1"/>
</dbReference>
<evidence type="ECO:0000256" key="2">
    <source>
        <dbReference type="ARBA" id="ARBA00012438"/>
    </source>
</evidence>
<dbReference type="FunFam" id="1.10.287.130:FF:000001">
    <property type="entry name" value="Two-component sensor histidine kinase"/>
    <property type="match status" value="1"/>
</dbReference>
<evidence type="ECO:0000256" key="6">
    <source>
        <dbReference type="ARBA" id="ARBA00023012"/>
    </source>
</evidence>
<proteinExistence type="predicted"/>
<gene>
    <name evidence="11" type="ORF">KDK67_10215</name>
</gene>
<protein>
    <recommendedName>
        <fullName evidence="2">histidine kinase</fullName>
        <ecNumber evidence="2">2.7.13.3</ecNumber>
    </recommendedName>
</protein>
<reference evidence="11" key="1">
    <citation type="journal article" date="2021" name="mSystems">
        <title>Bacteria and Archaea Synergistically Convert Glycine Betaine to Biogenic Methane in the Formosa Cold Seep of the South China Sea.</title>
        <authorList>
            <person name="Li L."/>
            <person name="Zhang W."/>
            <person name="Zhang S."/>
            <person name="Song L."/>
            <person name="Sun Q."/>
            <person name="Zhang H."/>
            <person name="Xiang H."/>
            <person name="Dong X."/>
        </authorList>
    </citation>
    <scope>NUCLEOTIDE SEQUENCE</scope>
    <source>
        <strain evidence="11">LLY</strain>
    </source>
</reference>
<dbReference type="InterPro" id="IPR036097">
    <property type="entry name" value="HisK_dim/P_sf"/>
</dbReference>
<dbReference type="PRINTS" id="PR00344">
    <property type="entry name" value="BCTRLSENSOR"/>
</dbReference>
<keyword evidence="7 9" id="KW-0472">Membrane</keyword>
<dbReference type="Proteomes" id="UP001056766">
    <property type="component" value="Unassembled WGS sequence"/>
</dbReference>
<dbReference type="PANTHER" id="PTHR43711:SF31">
    <property type="entry name" value="HISTIDINE KINASE"/>
    <property type="match status" value="1"/>
</dbReference>
<dbReference type="Gene3D" id="1.10.287.130">
    <property type="match status" value="1"/>
</dbReference>
<accession>A0A9E4ZFX6</accession>
<dbReference type="GO" id="GO:0000155">
    <property type="term" value="F:phosphorelay sensor kinase activity"/>
    <property type="evidence" value="ECO:0007669"/>
    <property type="project" value="InterPro"/>
</dbReference>
<keyword evidence="3" id="KW-0597">Phosphoprotein</keyword>
<dbReference type="InterPro" id="IPR036890">
    <property type="entry name" value="HATPase_C_sf"/>
</dbReference>
<dbReference type="FunFam" id="3.30.565.10:FF:000006">
    <property type="entry name" value="Sensor histidine kinase WalK"/>
    <property type="match status" value="1"/>
</dbReference>
<dbReference type="PANTHER" id="PTHR43711">
    <property type="entry name" value="TWO-COMPONENT HISTIDINE KINASE"/>
    <property type="match status" value="1"/>
</dbReference>
<feature type="coiled-coil region" evidence="8">
    <location>
        <begin position="54"/>
        <end position="105"/>
    </location>
</feature>
<keyword evidence="9" id="KW-0812">Transmembrane</keyword>
<comment type="caution">
    <text evidence="11">The sequence shown here is derived from an EMBL/GenBank/DDBJ whole genome shotgun (WGS) entry which is preliminary data.</text>
</comment>
<dbReference type="Gene3D" id="3.30.565.10">
    <property type="entry name" value="Histidine kinase-like ATPase, C-terminal domain"/>
    <property type="match status" value="1"/>
</dbReference>
<feature type="domain" description="Histidine kinase" evidence="10">
    <location>
        <begin position="105"/>
        <end position="322"/>
    </location>
</feature>
<dbReference type="InterPro" id="IPR003661">
    <property type="entry name" value="HisK_dim/P_dom"/>
</dbReference>
<dbReference type="CDD" id="cd00082">
    <property type="entry name" value="HisKA"/>
    <property type="match status" value="1"/>
</dbReference>
<dbReference type="EMBL" id="JAGSOI010000045">
    <property type="protein sequence ID" value="MCM1987351.1"/>
    <property type="molecule type" value="Genomic_DNA"/>
</dbReference>
<feature type="transmembrane region" description="Helical" evidence="9">
    <location>
        <begin position="31"/>
        <end position="53"/>
    </location>
</feature>
<evidence type="ECO:0000256" key="7">
    <source>
        <dbReference type="ARBA" id="ARBA00023136"/>
    </source>
</evidence>
<evidence type="ECO:0000256" key="4">
    <source>
        <dbReference type="ARBA" id="ARBA00022679"/>
    </source>
</evidence>
<evidence type="ECO:0000256" key="5">
    <source>
        <dbReference type="ARBA" id="ARBA00022777"/>
    </source>
</evidence>
<dbReference type="InterPro" id="IPR003594">
    <property type="entry name" value="HATPase_dom"/>
</dbReference>
<reference evidence="11" key="2">
    <citation type="submission" date="2021-04" db="EMBL/GenBank/DDBJ databases">
        <authorList>
            <person name="Dong X."/>
        </authorList>
    </citation>
    <scope>NUCLEOTIDE SEQUENCE</scope>
    <source>
        <strain evidence="11">LLY</strain>
    </source>
</reference>
<keyword evidence="12" id="KW-1185">Reference proteome</keyword>
<evidence type="ECO:0000313" key="12">
    <source>
        <dbReference type="Proteomes" id="UP001056766"/>
    </source>
</evidence>
<dbReference type="InterPro" id="IPR005467">
    <property type="entry name" value="His_kinase_dom"/>
</dbReference>
<dbReference type="SUPFAM" id="SSF47384">
    <property type="entry name" value="Homodimeric domain of signal transducing histidine kinase"/>
    <property type="match status" value="1"/>
</dbReference>